<protein>
    <submittedName>
        <fullName evidence="1">Uncharacterized protein</fullName>
    </submittedName>
</protein>
<sequence>MDLLDSVVKLDNEEENRKADYSIWGFLYQFDLTLLDILKNNTENDIFEDGKKDADTIYQIEVVEDYIKTYTINDKDYIRLAQVKYTSTSNSFSKWEVIVDLYYNYLKIKNDCNAEIDYKCYILFNAESEIKIERNEILENGRKQIGNFLKAIELSVDEDIEEKNVLAKKIKENRKRIIN</sequence>
<gene>
    <name evidence="1" type="ORF">GND98_012715</name>
</gene>
<dbReference type="Proteomes" id="UP000474042">
    <property type="component" value="Unassembled WGS sequence"/>
</dbReference>
<evidence type="ECO:0000313" key="2">
    <source>
        <dbReference type="Proteomes" id="UP000474042"/>
    </source>
</evidence>
<proteinExistence type="predicted"/>
<evidence type="ECO:0000313" key="1">
    <source>
        <dbReference type="EMBL" id="NAS18707.1"/>
    </source>
</evidence>
<name>A0A6L9EQ09_CLOBU</name>
<accession>A0A6L9EQ09</accession>
<reference evidence="1 2" key="1">
    <citation type="submission" date="2020-01" db="EMBL/GenBank/DDBJ databases">
        <title>Genome sequence of a 1,3-propanediol producer, Clostridium butyricum S3.</title>
        <authorList>
            <person name="Zhou J."/>
        </authorList>
    </citation>
    <scope>NUCLEOTIDE SEQUENCE [LARGE SCALE GENOMIC DNA]</scope>
    <source>
        <strain evidence="1 2">S3</strain>
    </source>
</reference>
<comment type="caution">
    <text evidence="1">The sequence shown here is derived from an EMBL/GenBank/DDBJ whole genome shotgun (WGS) entry which is preliminary data.</text>
</comment>
<organism evidence="1 2">
    <name type="scientific">Clostridium butyricum</name>
    <dbReference type="NCBI Taxonomy" id="1492"/>
    <lineage>
        <taxon>Bacteria</taxon>
        <taxon>Bacillati</taxon>
        <taxon>Bacillota</taxon>
        <taxon>Clostridia</taxon>
        <taxon>Eubacteriales</taxon>
        <taxon>Clostridiaceae</taxon>
        <taxon>Clostridium</taxon>
    </lineage>
</organism>
<dbReference type="AlphaFoldDB" id="A0A6L9EQ09"/>
<dbReference type="EMBL" id="WOFV02000040">
    <property type="protein sequence ID" value="NAS18707.1"/>
    <property type="molecule type" value="Genomic_DNA"/>
</dbReference>